<sequence length="113" mass="12209">MKLNKSVEIYSGGRIHCLTEWVYVRTSLKVTDAAALSEHRPTPWSVPPLFDNIIHSSEGQTTAVPLIISLVQTRFADSINGAMNGVIRYRAGVRGGGDGAMAQGDKLGERAKV</sequence>
<protein>
    <submittedName>
        <fullName evidence="1">SFRICE_014060</fullName>
    </submittedName>
</protein>
<gene>
    <name evidence="1" type="ORF">SFRICE_014060</name>
</gene>
<dbReference type="AlphaFoldDB" id="A0A2H1V8L8"/>
<organism evidence="1">
    <name type="scientific">Spodoptera frugiperda</name>
    <name type="common">Fall armyworm</name>
    <dbReference type="NCBI Taxonomy" id="7108"/>
    <lineage>
        <taxon>Eukaryota</taxon>
        <taxon>Metazoa</taxon>
        <taxon>Ecdysozoa</taxon>
        <taxon>Arthropoda</taxon>
        <taxon>Hexapoda</taxon>
        <taxon>Insecta</taxon>
        <taxon>Pterygota</taxon>
        <taxon>Neoptera</taxon>
        <taxon>Endopterygota</taxon>
        <taxon>Lepidoptera</taxon>
        <taxon>Glossata</taxon>
        <taxon>Ditrysia</taxon>
        <taxon>Noctuoidea</taxon>
        <taxon>Noctuidae</taxon>
        <taxon>Amphipyrinae</taxon>
        <taxon>Spodoptera</taxon>
    </lineage>
</organism>
<name>A0A2H1V8L8_SPOFR</name>
<accession>A0A2H1V8L8</accession>
<dbReference type="EMBL" id="ODYU01000998">
    <property type="protein sequence ID" value="SOQ36594.1"/>
    <property type="molecule type" value="Genomic_DNA"/>
</dbReference>
<reference evidence="1" key="1">
    <citation type="submission" date="2016-07" db="EMBL/GenBank/DDBJ databases">
        <authorList>
            <person name="Bretaudeau A."/>
        </authorList>
    </citation>
    <scope>NUCLEOTIDE SEQUENCE</scope>
    <source>
        <strain evidence="1">Rice</strain>
        <tissue evidence="1">Whole body</tissue>
    </source>
</reference>
<proteinExistence type="predicted"/>
<evidence type="ECO:0000313" key="1">
    <source>
        <dbReference type="EMBL" id="SOQ36594.1"/>
    </source>
</evidence>